<dbReference type="EMBL" id="NAFI01000182">
    <property type="protein sequence ID" value="OSJ05465.1"/>
    <property type="molecule type" value="Genomic_DNA"/>
</dbReference>
<proteinExistence type="predicted"/>
<reference evidence="3 4" key="1">
    <citation type="submission" date="2017-03" db="EMBL/GenBank/DDBJ databases">
        <title>Whole genome sequences of fourteen strains of Bradyrhizobium canariense and one strain of Bradyrhizobium japonicum isolated from Lupinus (Papilionoideae: Genisteae) species in Algeria.</title>
        <authorList>
            <person name="Crovadore J."/>
            <person name="Chekireb D."/>
            <person name="Brachmann A."/>
            <person name="Chablais R."/>
            <person name="Cochard B."/>
            <person name="Lefort F."/>
        </authorList>
    </citation>
    <scope>NUCLEOTIDE SEQUENCE [LARGE SCALE GENOMIC DNA]</scope>
    <source>
        <strain evidence="1 3">UBMA195</strain>
        <strain evidence="2 4">UBMAN05</strain>
    </source>
</reference>
<evidence type="ECO:0000313" key="2">
    <source>
        <dbReference type="EMBL" id="OSJ22643.1"/>
    </source>
</evidence>
<comment type="caution">
    <text evidence="1">The sequence shown here is derived from an EMBL/GenBank/DDBJ whole genome shotgun (WGS) entry which is preliminary data.</text>
</comment>
<name>A0A1X3GEP9_9BRAD</name>
<dbReference type="Proteomes" id="UP000193884">
    <property type="component" value="Unassembled WGS sequence"/>
</dbReference>
<dbReference type="RefSeq" id="WP_018453189.1">
    <property type="nucleotide sequence ID" value="NZ_JAFBBN010000001.1"/>
</dbReference>
<accession>A0A1X3GEP9</accession>
<sequence length="62" mass="6959">MSLVQEQTSTRAIKLDGTVSSTNFDSVIELAARPMFWLERQLFPVEHQALNHVALSEQGMAK</sequence>
<dbReference type="AlphaFoldDB" id="A0A1X3GEP9"/>
<organism evidence="1 3">
    <name type="scientific">Bradyrhizobium canariense</name>
    <dbReference type="NCBI Taxonomy" id="255045"/>
    <lineage>
        <taxon>Bacteria</taxon>
        <taxon>Pseudomonadati</taxon>
        <taxon>Pseudomonadota</taxon>
        <taxon>Alphaproteobacteria</taxon>
        <taxon>Hyphomicrobiales</taxon>
        <taxon>Nitrobacteraceae</taxon>
        <taxon>Bradyrhizobium</taxon>
    </lineage>
</organism>
<evidence type="ECO:0000313" key="3">
    <source>
        <dbReference type="Proteomes" id="UP000193553"/>
    </source>
</evidence>
<evidence type="ECO:0000313" key="1">
    <source>
        <dbReference type="EMBL" id="OSJ05465.1"/>
    </source>
</evidence>
<dbReference type="Proteomes" id="UP000193553">
    <property type="component" value="Unassembled WGS sequence"/>
</dbReference>
<dbReference type="EMBL" id="NAFK01000175">
    <property type="protein sequence ID" value="OSJ22643.1"/>
    <property type="molecule type" value="Genomic_DNA"/>
</dbReference>
<evidence type="ECO:0000313" key="4">
    <source>
        <dbReference type="Proteomes" id="UP000193884"/>
    </source>
</evidence>
<protein>
    <submittedName>
        <fullName evidence="1">Uncharacterized protein</fullName>
    </submittedName>
</protein>
<keyword evidence="4" id="KW-1185">Reference proteome</keyword>
<gene>
    <name evidence="2" type="ORF">BST63_32235</name>
    <name evidence="1" type="ORF">BSZ18_25125</name>
</gene>